<dbReference type="Proteomes" id="UP001178461">
    <property type="component" value="Chromosome 12"/>
</dbReference>
<reference evidence="1" key="1">
    <citation type="submission" date="2022-12" db="EMBL/GenBank/DDBJ databases">
        <authorList>
            <person name="Alioto T."/>
            <person name="Alioto T."/>
            <person name="Gomez Garrido J."/>
        </authorList>
    </citation>
    <scope>NUCLEOTIDE SEQUENCE</scope>
</reference>
<evidence type="ECO:0000313" key="1">
    <source>
        <dbReference type="EMBL" id="CAI5788184.1"/>
    </source>
</evidence>
<protein>
    <submittedName>
        <fullName evidence="1">Uncharacterized protein</fullName>
    </submittedName>
</protein>
<keyword evidence="2" id="KW-1185">Reference proteome</keyword>
<evidence type="ECO:0000313" key="2">
    <source>
        <dbReference type="Proteomes" id="UP001178461"/>
    </source>
</evidence>
<organism evidence="1 2">
    <name type="scientific">Podarcis lilfordi</name>
    <name type="common">Lilford's wall lizard</name>
    <dbReference type="NCBI Taxonomy" id="74358"/>
    <lineage>
        <taxon>Eukaryota</taxon>
        <taxon>Metazoa</taxon>
        <taxon>Chordata</taxon>
        <taxon>Craniata</taxon>
        <taxon>Vertebrata</taxon>
        <taxon>Euteleostomi</taxon>
        <taxon>Lepidosauria</taxon>
        <taxon>Squamata</taxon>
        <taxon>Bifurcata</taxon>
        <taxon>Unidentata</taxon>
        <taxon>Episquamata</taxon>
        <taxon>Laterata</taxon>
        <taxon>Lacertibaenia</taxon>
        <taxon>Lacertidae</taxon>
        <taxon>Podarcis</taxon>
    </lineage>
</organism>
<dbReference type="EMBL" id="OX395137">
    <property type="protein sequence ID" value="CAI5788184.1"/>
    <property type="molecule type" value="Genomic_DNA"/>
</dbReference>
<gene>
    <name evidence="1" type="ORF">PODLI_1B011909</name>
</gene>
<accession>A0AA35PHB7</accession>
<name>A0AA35PHB7_9SAUR</name>
<dbReference type="AlphaFoldDB" id="A0AA35PHB7"/>
<proteinExistence type="predicted"/>
<sequence>MNKNQAETISNYRRALLLERSVQIRATNSKMSVGSVDSKGYQPELTRTQFQHLSGGHHCHSKRTRKVFMREAIEPSLLDNGVVPRESPPTVSPTSSFITSTGAVTCPLSLSNLLSYFQGSPGSGRWRVWNAFERQCVS</sequence>